<evidence type="ECO:0000313" key="3">
    <source>
        <dbReference type="EMBL" id="KGO93418.1"/>
    </source>
</evidence>
<comment type="caution">
    <text evidence="3">The sequence shown here is derived from an EMBL/GenBank/DDBJ whole genome shotgun (WGS) entry which is preliminary data.</text>
</comment>
<feature type="transmembrane region" description="Helical" evidence="1">
    <location>
        <begin position="78"/>
        <end position="95"/>
    </location>
</feature>
<dbReference type="InterPro" id="IPR037185">
    <property type="entry name" value="EmrE-like"/>
</dbReference>
<feature type="domain" description="EamA" evidence="2">
    <location>
        <begin position="8"/>
        <end position="145"/>
    </location>
</feature>
<dbReference type="Pfam" id="PF00892">
    <property type="entry name" value="EamA"/>
    <property type="match status" value="2"/>
</dbReference>
<dbReference type="PANTHER" id="PTHR22911:SF137">
    <property type="entry name" value="SOLUTE CARRIER FAMILY 35 MEMBER G2-RELATED"/>
    <property type="match status" value="1"/>
</dbReference>
<feature type="transmembrane region" description="Helical" evidence="1">
    <location>
        <begin position="274"/>
        <end position="292"/>
    </location>
</feature>
<dbReference type="EMBL" id="JRLY01000005">
    <property type="protein sequence ID" value="KGO93418.1"/>
    <property type="molecule type" value="Genomic_DNA"/>
</dbReference>
<feature type="domain" description="EamA" evidence="2">
    <location>
        <begin position="158"/>
        <end position="291"/>
    </location>
</feature>
<feature type="transmembrane region" description="Helical" evidence="1">
    <location>
        <begin position="101"/>
        <end position="122"/>
    </location>
</feature>
<dbReference type="SUPFAM" id="SSF103481">
    <property type="entry name" value="Multidrug resistance efflux transporter EmrE"/>
    <property type="match status" value="2"/>
</dbReference>
<protein>
    <submittedName>
        <fullName evidence="3">Permease</fullName>
    </submittedName>
</protein>
<dbReference type="PANTHER" id="PTHR22911">
    <property type="entry name" value="ACYL-MALONYL CONDENSING ENZYME-RELATED"/>
    <property type="match status" value="1"/>
</dbReference>
<dbReference type="AlphaFoldDB" id="A0A0A2MPK8"/>
<dbReference type="STRING" id="1121898.GCA_000422725_02147"/>
<evidence type="ECO:0000259" key="2">
    <source>
        <dbReference type="Pfam" id="PF00892"/>
    </source>
</evidence>
<dbReference type="GO" id="GO:0016020">
    <property type="term" value="C:membrane"/>
    <property type="evidence" value="ECO:0007669"/>
    <property type="project" value="InterPro"/>
</dbReference>
<feature type="transmembrane region" description="Helical" evidence="1">
    <location>
        <begin position="42"/>
        <end position="58"/>
    </location>
</feature>
<sequence length="298" mass="31879">MMKNDVFKGVLYVGLGATSFGMLATFVKLAYAEGYTTAEVTLSQILLGLLGMAIVFAIRKGTGTKPLAKATLKNKVQLIIAGTSMGFTSVFYYMSVTYIPVSIAIVLLMQTVWMGVILEWIITKTVPSIKKIIAVAIVLSGTVLAANLSNVDALPNWQGLVWGLLAAASFTATMFSGNKIATHLPTAQRSLFMLMGGTTVVLCFTAITWPGQFNFSIFFSWGIFLAVFGTILPPLLLNAGFPKAGLGLGSIVSSLELPVSVSMAYFILNETVSPLQWLGIALILSAVVLMNINTRSKQ</sequence>
<keyword evidence="1" id="KW-0472">Membrane</keyword>
<evidence type="ECO:0000313" key="4">
    <source>
        <dbReference type="Proteomes" id="UP000030111"/>
    </source>
</evidence>
<feature type="transmembrane region" description="Helical" evidence="1">
    <location>
        <begin position="215"/>
        <end position="237"/>
    </location>
</feature>
<proteinExistence type="predicted"/>
<gene>
    <name evidence="3" type="ORF">Q766_08980</name>
</gene>
<keyword evidence="1" id="KW-1133">Transmembrane helix</keyword>
<dbReference type="Proteomes" id="UP000030111">
    <property type="component" value="Unassembled WGS sequence"/>
</dbReference>
<feature type="transmembrane region" description="Helical" evidence="1">
    <location>
        <begin position="244"/>
        <end position="268"/>
    </location>
</feature>
<evidence type="ECO:0000256" key="1">
    <source>
        <dbReference type="SAM" id="Phobius"/>
    </source>
</evidence>
<dbReference type="eggNOG" id="COG5006">
    <property type="taxonomic scope" value="Bacteria"/>
</dbReference>
<keyword evidence="4" id="KW-1185">Reference proteome</keyword>
<reference evidence="3 4" key="1">
    <citation type="submission" date="2013-09" db="EMBL/GenBank/DDBJ databases">
        <authorList>
            <person name="Zeng Z."/>
            <person name="Chen C."/>
        </authorList>
    </citation>
    <scope>NUCLEOTIDE SEQUENCE [LARGE SCALE GENOMIC DNA]</scope>
    <source>
        <strain evidence="3 4">WB 4.1-42</strain>
    </source>
</reference>
<feature type="transmembrane region" description="Helical" evidence="1">
    <location>
        <begin position="190"/>
        <end position="209"/>
    </location>
</feature>
<feature type="transmembrane region" description="Helical" evidence="1">
    <location>
        <begin position="160"/>
        <end position="178"/>
    </location>
</feature>
<organism evidence="3 4">
    <name type="scientific">Flavobacterium subsaxonicum WB 4.1-42 = DSM 21790</name>
    <dbReference type="NCBI Taxonomy" id="1121898"/>
    <lineage>
        <taxon>Bacteria</taxon>
        <taxon>Pseudomonadati</taxon>
        <taxon>Bacteroidota</taxon>
        <taxon>Flavobacteriia</taxon>
        <taxon>Flavobacteriales</taxon>
        <taxon>Flavobacteriaceae</taxon>
        <taxon>Flavobacterium</taxon>
    </lineage>
</organism>
<keyword evidence="1" id="KW-0812">Transmembrane</keyword>
<feature type="transmembrane region" description="Helical" evidence="1">
    <location>
        <begin position="129"/>
        <end position="148"/>
    </location>
</feature>
<dbReference type="OrthoDB" id="3180815at2"/>
<name>A0A0A2MPK8_9FLAO</name>
<dbReference type="InterPro" id="IPR000620">
    <property type="entry name" value="EamA_dom"/>
</dbReference>
<accession>A0A0A2MPK8</accession>